<dbReference type="Pfam" id="PF10728">
    <property type="entry name" value="DUF2520"/>
    <property type="match status" value="1"/>
</dbReference>
<dbReference type="PANTHER" id="PTHR40459:SF1">
    <property type="entry name" value="CONSERVED HYPOTHETICAL ALANINE AND LEUCINE RICH PROTEIN"/>
    <property type="match status" value="1"/>
</dbReference>
<dbReference type="PANTHER" id="PTHR40459">
    <property type="entry name" value="CONSERVED HYPOTHETICAL ALANINE AND LEUCINE RICH PROTEIN"/>
    <property type="match status" value="1"/>
</dbReference>
<feature type="domain" description="Pyrroline-5-carboxylate reductase catalytic N-terminal" evidence="1">
    <location>
        <begin position="4"/>
        <end position="90"/>
    </location>
</feature>
<protein>
    <submittedName>
        <fullName evidence="3">Glycerol-3-phosphate dehydrogenase</fullName>
    </submittedName>
</protein>
<dbReference type="Proteomes" id="UP000036908">
    <property type="component" value="Unassembled WGS sequence"/>
</dbReference>
<dbReference type="Gene3D" id="1.10.1040.20">
    <property type="entry name" value="ProC-like, C-terminal domain"/>
    <property type="match status" value="1"/>
</dbReference>
<dbReference type="EMBL" id="JSVA01000004">
    <property type="protein sequence ID" value="KOF04025.1"/>
    <property type="molecule type" value="Genomic_DNA"/>
</dbReference>
<proteinExistence type="predicted"/>
<reference evidence="4" key="1">
    <citation type="submission" date="2014-11" db="EMBL/GenBank/DDBJ databases">
        <title>Genome sequencing of Roseivirga sp. D-25.</title>
        <authorList>
            <person name="Selvaratnam C."/>
            <person name="Thevarajoo S."/>
            <person name="Goh K.M."/>
            <person name="Eee R."/>
            <person name="Chan K.-G."/>
            <person name="Chong C.S."/>
        </authorList>
    </citation>
    <scope>NUCLEOTIDE SEQUENCE [LARGE SCALE GENOMIC DNA]</scope>
    <source>
        <strain evidence="4">D-25</strain>
    </source>
</reference>
<gene>
    <name evidence="3" type="ORF">OB69_03230</name>
</gene>
<organism evidence="3 4">
    <name type="scientific">Roseivirga seohaensis subsp. aquiponti</name>
    <dbReference type="NCBI Taxonomy" id="1566026"/>
    <lineage>
        <taxon>Bacteria</taxon>
        <taxon>Pseudomonadati</taxon>
        <taxon>Bacteroidota</taxon>
        <taxon>Cytophagia</taxon>
        <taxon>Cytophagales</taxon>
        <taxon>Roseivirgaceae</taxon>
        <taxon>Roseivirga</taxon>
    </lineage>
</organism>
<dbReference type="InterPro" id="IPR036291">
    <property type="entry name" value="NAD(P)-bd_dom_sf"/>
</dbReference>
<accession>A0A0L8AP73</accession>
<keyword evidence="4" id="KW-1185">Reference proteome</keyword>
<feature type="domain" description="DUF2520" evidence="2">
    <location>
        <begin position="129"/>
        <end position="254"/>
    </location>
</feature>
<dbReference type="Pfam" id="PF03807">
    <property type="entry name" value="F420_oxidored"/>
    <property type="match status" value="1"/>
</dbReference>
<dbReference type="AlphaFoldDB" id="A0A0L8AP73"/>
<sequence>MSYQIGIIGTGNVAWHLARAFENAGHVITDIYNRDIRKAKHFALDFFNAKATSKLNFNDSNAQIFILAVSDDSIAEIAPEILLPKNAILVHTSGSVAMAALGYARTENQGVFYPLQTFSKGKAVDFSEIPIGIEAENKMTENALNSLAKSISNKVQLMDSRDRRTIHLAAVFACNFTNHLFTISKGILENRNLNFDLLEPLIVETLNKSLEIGPNNAQTGPAKRGDFETLDNHFQALSNNPEIAEIYRAISQNIIDYYSEE</sequence>
<dbReference type="SUPFAM" id="SSF51735">
    <property type="entry name" value="NAD(P)-binding Rossmann-fold domains"/>
    <property type="match status" value="1"/>
</dbReference>
<dbReference type="InterPro" id="IPR037108">
    <property type="entry name" value="TM1727-like_C_sf"/>
</dbReference>
<dbReference type="InterPro" id="IPR008927">
    <property type="entry name" value="6-PGluconate_DH-like_C_sf"/>
</dbReference>
<dbReference type="InterPro" id="IPR018931">
    <property type="entry name" value="DUF2520"/>
</dbReference>
<dbReference type="OrthoDB" id="9810755at2"/>
<dbReference type="InterPro" id="IPR028939">
    <property type="entry name" value="P5C_Rdtase_cat_N"/>
</dbReference>
<evidence type="ECO:0000313" key="3">
    <source>
        <dbReference type="EMBL" id="KOF04025.1"/>
    </source>
</evidence>
<evidence type="ECO:0000259" key="1">
    <source>
        <dbReference type="Pfam" id="PF03807"/>
    </source>
</evidence>
<dbReference type="RefSeq" id="WP_053222251.1">
    <property type="nucleotide sequence ID" value="NZ_JSVA01000004.1"/>
</dbReference>
<dbReference type="PATRIC" id="fig|1566026.4.peg.2415"/>
<evidence type="ECO:0000259" key="2">
    <source>
        <dbReference type="Pfam" id="PF10728"/>
    </source>
</evidence>
<evidence type="ECO:0000313" key="4">
    <source>
        <dbReference type="Proteomes" id="UP000036908"/>
    </source>
</evidence>
<dbReference type="SUPFAM" id="SSF48179">
    <property type="entry name" value="6-phosphogluconate dehydrogenase C-terminal domain-like"/>
    <property type="match status" value="1"/>
</dbReference>
<dbReference type="Gene3D" id="3.40.50.720">
    <property type="entry name" value="NAD(P)-binding Rossmann-like Domain"/>
    <property type="match status" value="1"/>
</dbReference>
<comment type="caution">
    <text evidence="3">The sequence shown here is derived from an EMBL/GenBank/DDBJ whole genome shotgun (WGS) entry which is preliminary data.</text>
</comment>
<name>A0A0L8AP73_9BACT</name>